<feature type="non-terminal residue" evidence="1">
    <location>
        <position position="1"/>
    </location>
</feature>
<accession>A0ACC1LWL6</accession>
<reference evidence="1" key="1">
    <citation type="submission" date="2022-07" db="EMBL/GenBank/DDBJ databases">
        <title>Phylogenomic reconstructions and comparative analyses of Kickxellomycotina fungi.</title>
        <authorList>
            <person name="Reynolds N.K."/>
            <person name="Stajich J.E."/>
            <person name="Barry K."/>
            <person name="Grigoriev I.V."/>
            <person name="Crous P."/>
            <person name="Smith M.E."/>
        </authorList>
    </citation>
    <scope>NUCLEOTIDE SEQUENCE</scope>
    <source>
        <strain evidence="1">CBS 190363</strain>
    </source>
</reference>
<sequence>AAGPVLVMAESARECQMIRRFLATAHETADLGHGKRHSKMMADSLRSFFRWKAQMSAGAGGGAARCSNTGSAAASTPSLPAQPQSQASTARRSAPPAKRRRVRGASAAGAKLPRAPADDLEQETAALASGIDTQPAALSGSLDDDNDEDGEWEDASEQLAQFDEHYGILPANETVVVRSYTAGDDFLAMLQPTHIILYDPDPAFIRQVEMYQALGHSLHHVYFMVYDNSIEEQRYLSAIRRERESFETLIRQNASLVIPISAASPANALLLARRSQRTAVNIPEGPPTIVVDMREFYSPLPSLLHAAGFTVVPRTIAVGDYILHDHLCVERKSLPDLTQSLRSGRLFNQAEAMLAHYKYAALLIEFELNTSFSLQAIDAVNSEIAARSINSQLTMLLLAFPRLRIIWSSSPHETVSIFADLKRDAAEPDVDRAIAMGQDDSAVEKESIYATSAISLLQSLPGVTLRNYQGLAQKFKSVSDICSATKDELALVLGAENATKLHEFIHK</sequence>
<feature type="non-terminal residue" evidence="1">
    <location>
        <position position="507"/>
    </location>
</feature>
<gene>
    <name evidence="1" type="primary">rad16</name>
    <name evidence="1" type="ORF">IWW38_005079</name>
</gene>
<dbReference type="EMBL" id="JANBVB010002167">
    <property type="protein sequence ID" value="KAJ2887716.1"/>
    <property type="molecule type" value="Genomic_DNA"/>
</dbReference>
<name>A0ACC1LWL6_9FUNG</name>
<dbReference type="Proteomes" id="UP001139981">
    <property type="component" value="Unassembled WGS sequence"/>
</dbReference>
<protein>
    <submittedName>
        <fullName evidence="1">DNA repair protein RAD16</fullName>
    </submittedName>
</protein>
<comment type="caution">
    <text evidence="1">The sequence shown here is derived from an EMBL/GenBank/DDBJ whole genome shotgun (WGS) entry which is preliminary data.</text>
</comment>
<proteinExistence type="predicted"/>
<organism evidence="1 2">
    <name type="scientific">Coemansia aciculifera</name>
    <dbReference type="NCBI Taxonomy" id="417176"/>
    <lineage>
        <taxon>Eukaryota</taxon>
        <taxon>Fungi</taxon>
        <taxon>Fungi incertae sedis</taxon>
        <taxon>Zoopagomycota</taxon>
        <taxon>Kickxellomycotina</taxon>
        <taxon>Kickxellomycetes</taxon>
        <taxon>Kickxellales</taxon>
        <taxon>Kickxellaceae</taxon>
        <taxon>Coemansia</taxon>
    </lineage>
</organism>
<evidence type="ECO:0000313" key="1">
    <source>
        <dbReference type="EMBL" id="KAJ2887716.1"/>
    </source>
</evidence>
<keyword evidence="2" id="KW-1185">Reference proteome</keyword>
<evidence type="ECO:0000313" key="2">
    <source>
        <dbReference type="Proteomes" id="UP001139981"/>
    </source>
</evidence>